<keyword evidence="10" id="KW-1185">Reference proteome</keyword>
<feature type="domain" description="EGF-like" evidence="7">
    <location>
        <begin position="1245"/>
        <end position="1280"/>
    </location>
</feature>
<feature type="disulfide bond" evidence="6">
    <location>
        <begin position="1249"/>
        <end position="1259"/>
    </location>
</feature>
<keyword evidence="2" id="KW-0732">Signal</keyword>
<dbReference type="PROSITE" id="PS50026">
    <property type="entry name" value="EGF_3"/>
    <property type="match status" value="13"/>
</dbReference>
<feature type="disulfide bond" evidence="6">
    <location>
        <begin position="1233"/>
        <end position="1242"/>
    </location>
</feature>
<evidence type="ECO:0000313" key="9">
    <source>
        <dbReference type="EMBL" id="CAH3025003.1"/>
    </source>
</evidence>
<feature type="disulfide bond" evidence="6">
    <location>
        <begin position="1381"/>
        <end position="1390"/>
    </location>
</feature>
<dbReference type="Pfam" id="PF06119">
    <property type="entry name" value="NIDO"/>
    <property type="match status" value="1"/>
</dbReference>
<proteinExistence type="predicted"/>
<dbReference type="PROSITE" id="PS00022">
    <property type="entry name" value="EGF_1"/>
    <property type="match status" value="13"/>
</dbReference>
<dbReference type="SMART" id="SM00179">
    <property type="entry name" value="EGF_CA"/>
    <property type="match status" value="12"/>
</dbReference>
<dbReference type="InterPro" id="IPR018097">
    <property type="entry name" value="EGF_Ca-bd_CS"/>
</dbReference>
<protein>
    <submittedName>
        <fullName evidence="9">Uncharacterized protein</fullName>
    </submittedName>
</protein>
<evidence type="ECO:0000256" key="2">
    <source>
        <dbReference type="ARBA" id="ARBA00022729"/>
    </source>
</evidence>
<evidence type="ECO:0000256" key="6">
    <source>
        <dbReference type="PROSITE-ProRule" id="PRU00076"/>
    </source>
</evidence>
<evidence type="ECO:0000256" key="4">
    <source>
        <dbReference type="ARBA" id="ARBA00023157"/>
    </source>
</evidence>
<feature type="disulfide bond" evidence="6">
    <location>
        <begin position="1397"/>
        <end position="1407"/>
    </location>
</feature>
<dbReference type="InterPro" id="IPR000152">
    <property type="entry name" value="EGF-type_Asp/Asn_hydroxyl_site"/>
</dbReference>
<dbReference type="Pfam" id="PF00008">
    <property type="entry name" value="EGF"/>
    <property type="match status" value="7"/>
</dbReference>
<feature type="domain" description="EGF-like" evidence="7">
    <location>
        <begin position="1282"/>
        <end position="1317"/>
    </location>
</feature>
<dbReference type="Pfam" id="PF26129">
    <property type="entry name" value="Vwde"/>
    <property type="match status" value="1"/>
</dbReference>
<keyword evidence="4 6" id="KW-1015">Disulfide bond</keyword>
<dbReference type="SMART" id="SM00539">
    <property type="entry name" value="NIDO"/>
    <property type="match status" value="1"/>
</dbReference>
<dbReference type="CDD" id="cd00054">
    <property type="entry name" value="EGF_CA"/>
    <property type="match status" value="11"/>
</dbReference>
<evidence type="ECO:0000256" key="3">
    <source>
        <dbReference type="ARBA" id="ARBA00022737"/>
    </source>
</evidence>
<dbReference type="InterPro" id="IPR003886">
    <property type="entry name" value="NIDO_dom"/>
</dbReference>
<dbReference type="EMBL" id="CALNXI010000332">
    <property type="protein sequence ID" value="CAH3025003.1"/>
    <property type="molecule type" value="Genomic_DNA"/>
</dbReference>
<organism evidence="9 10">
    <name type="scientific">Porites evermanni</name>
    <dbReference type="NCBI Taxonomy" id="104178"/>
    <lineage>
        <taxon>Eukaryota</taxon>
        <taxon>Metazoa</taxon>
        <taxon>Cnidaria</taxon>
        <taxon>Anthozoa</taxon>
        <taxon>Hexacorallia</taxon>
        <taxon>Scleractinia</taxon>
        <taxon>Fungiina</taxon>
        <taxon>Poritidae</taxon>
        <taxon>Porites</taxon>
    </lineage>
</organism>
<feature type="disulfide bond" evidence="6">
    <location>
        <begin position="1307"/>
        <end position="1316"/>
    </location>
</feature>
<dbReference type="PROSITE" id="PS01187">
    <property type="entry name" value="EGF_CA"/>
    <property type="match status" value="6"/>
</dbReference>
<accession>A0ABN8M5V4</accession>
<dbReference type="Proteomes" id="UP001159427">
    <property type="component" value="Unassembled WGS sequence"/>
</dbReference>
<feature type="disulfide bond" evidence="6">
    <location>
        <begin position="1607"/>
        <end position="1616"/>
    </location>
</feature>
<dbReference type="PANTHER" id="PTHR12916">
    <property type="entry name" value="CYTOCHROME C OXIDASE POLYPEPTIDE VIC-2"/>
    <property type="match status" value="1"/>
</dbReference>
<dbReference type="PANTHER" id="PTHR12916:SF4">
    <property type="entry name" value="UNINFLATABLE, ISOFORM C"/>
    <property type="match status" value="1"/>
</dbReference>
<feature type="domain" description="EGF-like" evidence="7">
    <location>
        <begin position="1356"/>
        <end position="1391"/>
    </location>
</feature>
<keyword evidence="3" id="KW-0677">Repeat</keyword>
<dbReference type="Gene3D" id="2.10.25.10">
    <property type="entry name" value="Laminin"/>
    <property type="match status" value="15"/>
</dbReference>
<dbReference type="InterPro" id="IPR058727">
    <property type="entry name" value="Helical_Vwde"/>
</dbReference>
<feature type="domain" description="EGF-like" evidence="7">
    <location>
        <begin position="1581"/>
        <end position="1617"/>
    </location>
</feature>
<feature type="disulfide bond" evidence="6">
    <location>
        <begin position="1270"/>
        <end position="1279"/>
    </location>
</feature>
<reference evidence="9 10" key="1">
    <citation type="submission" date="2022-05" db="EMBL/GenBank/DDBJ databases">
        <authorList>
            <consortium name="Genoscope - CEA"/>
            <person name="William W."/>
        </authorList>
    </citation>
    <scope>NUCLEOTIDE SEQUENCE [LARGE SCALE GENOMIC DNA]</scope>
</reference>
<sequence length="1852" mass="204329">MKFIKFLAPPLLLFIWGDIVVLQAIKLKNFYPFGQSEGDQVVPPNDDGGSGRVPISFPFPFFGQDHLSLFINTNGVISFLTNVNQYTPDRFPLGDRRRLVAPFWADVDTRVAGEVFYRETSDINLLKKATADVTTIYVRCKSFRAAWLLIATWYEVAFYGATGNYTSKRNTFQAVLVTNGINSFVIFNYNKLTWTTGTASSGNSSGLGGKPAQAGFNGGDGLRYFNIPGSGTHQVLDLSHQSNVGIPGRWLYRIDSKAGDCNNNGTVKPCGYGQVYLMNQCVAAPAEFNRDFLGEPTITHYQPDQHSAEVALKCEVPVNDFIRSWTNVTYQITWYSEGKHLKTDNSICAGLPAPPLGSTIIPDFDSPCLNNGKPLFSRLEGMEYRLNRLISCNVTARHFKSPLSPWCIPKTVRKPFFAGIKVSPSVLTVQECSNNEYTFSITPTIPVGTMPHTDHLKISFFLPPKILLRNTNYNVEIRDTQTVTVRVIAQCTNSINDATKIDKVIIPEIRNTHSGFWNRDMHLPAVWLSIKAAHEIHYCGTYTDPHYQPLPVRSSSGSWVSRSSFTFMGHGDFVLYKNTERNFEAHTRQWACSVSGTLVTCNCGLVLRDHNDVIEFNCCNERLYYDLVTPMRVKVRSKQRLSPGISITQTRITFNSEYKVLFPSGVKVTVYRNNYGLNIKLYTPRAKQRAKESGLCLYDNQVEPDVNQYGSRFRLTHLESFFDVLPSPINDAGVRYDIPCSCDKKDDQGNPQCKRELPTHYFNILDKQGRVVVPSLPAGFGRKKRNVEESDDLTDEDFDLFQRLNFGSFVHNRLRRAAPAISRFSRKNATHYCRRLIADTDIGKSCAKVGSNVQALVNSCSIDLELSGDTSFALSAVTLLMDECGEIIGRNISSSVNESSEEKPEIPPEMSEIVENLCPSDCTFNGRCVNSTCLCNHGFTANDCSISIYQIPDISMLQGDGLCDRRKRPCKKVTVLGSGFLNSTNMTCHVKEFTVTNSSWTPKQTEIKTTGVMTDLVLAECHLPESPVKPGYYHEVTSGTPAAGLVISVSNDGEHKSSRNLTFISYDSACMTCNVTTGCVLKKNSCFINNYCFATNEANPINWCQQCIPNMSERTWTKRQVNLPPQFLSTNKYFALSQEDLELGIDVSDPEGMPVTLTLTDGSPTKAVMRGNILLWNATDDANTRFSLKATDACGAVSTLNITVNLVACQCQNGSCVPHRNKPRGSGFYECNCIPGFTGAKCETNIDDCQSYPCLQGYCIDEVNQFKCVCNRGYVGKKCEIDYDDCGVSPCAHGNCTDYPGTYRCTCDSGYGGQNCSIDIDECQSSPCRHGTCVDQINGYKCQCQPGYTGIDCDVDIDECQSSPCINGTCVNEVNGYNCVCQAGFNGTRCENNINECLLNSCGNGICVDKVNNYSCICNVGFTGRQCNVAITHCSSDSCYPGVPCTEKISHIVCGPCPSGFTGDGKICKENWEIAYCSGITDLFTVFFFFSTFDMDKSPNRLLKPRFLYAGFYCIDDCVNHNCQNGGSCVDGINNFTLIAFTDIDDCVNHTCQNGGSCVDGINNFTCNCLKGYSGSHCQTDNNDCVNHTCQNGGSCVDGINNFTCNCLKGYTGSHCQTDINDCVNHTCLNGGSCVDDVNNYTCRCVPGFKGDRCEKNINNCVNHTCQNGGSCVDGINNFTCNCLKGYTGSHCQTDINDCVNHTCLNGGLCVDDVNNYTCRCVPGFKGDRCEKNINDCVNHTCQNGGSCVDGINNFTCNCLKGYTGSHCQTDINDCVNHSCLNGGSCVDDVNNYTCRCVPGFKGDHCEKMIILDCVNHTYQNGGSFVDGINNFTCNCFKGILGDTERLTLMTV</sequence>
<name>A0ABN8M5V4_9CNID</name>
<dbReference type="PROSITE" id="PS51220">
    <property type="entry name" value="NIDO"/>
    <property type="match status" value="1"/>
</dbReference>
<feature type="disulfide bond" evidence="6">
    <location>
        <begin position="1645"/>
        <end position="1654"/>
    </location>
</feature>
<feature type="domain" description="NIDO" evidence="8">
    <location>
        <begin position="102"/>
        <end position="257"/>
    </location>
</feature>
<keyword evidence="5" id="KW-0325">Glycoprotein</keyword>
<dbReference type="SUPFAM" id="SSF57196">
    <property type="entry name" value="EGF/Laminin"/>
    <property type="match status" value="5"/>
</dbReference>
<gene>
    <name evidence="9" type="ORF">PEVE_00024780</name>
</gene>
<feature type="disulfide bond" evidence="6">
    <location>
        <begin position="1344"/>
        <end position="1353"/>
    </location>
</feature>
<dbReference type="PROSITE" id="PS01186">
    <property type="entry name" value="EGF_2"/>
    <property type="match status" value="13"/>
</dbReference>
<feature type="domain" description="EGF-like" evidence="7">
    <location>
        <begin position="1657"/>
        <end position="1693"/>
    </location>
</feature>
<feature type="disulfide bond" evidence="6">
    <location>
        <begin position="1360"/>
        <end position="1370"/>
    </location>
</feature>
<dbReference type="InterPro" id="IPR009030">
    <property type="entry name" value="Growth_fac_rcpt_cys_sf"/>
</dbReference>
<dbReference type="PRINTS" id="PR00010">
    <property type="entry name" value="EGFBLOOD"/>
</dbReference>
<feature type="domain" description="EGF-like" evidence="7">
    <location>
        <begin position="1393"/>
        <end position="1428"/>
    </location>
</feature>
<evidence type="ECO:0000313" key="10">
    <source>
        <dbReference type="Proteomes" id="UP001159427"/>
    </source>
</evidence>
<feature type="disulfide bond" evidence="6">
    <location>
        <begin position="1721"/>
        <end position="1730"/>
    </location>
</feature>
<feature type="disulfide bond" evidence="6">
    <location>
        <begin position="1323"/>
        <end position="1333"/>
    </location>
</feature>
<dbReference type="Pfam" id="PF12661">
    <property type="entry name" value="hEGF"/>
    <property type="match status" value="4"/>
</dbReference>
<feature type="disulfide bond" evidence="6">
    <location>
        <begin position="1286"/>
        <end position="1296"/>
    </location>
</feature>
<feature type="domain" description="EGF-like" evidence="7">
    <location>
        <begin position="1733"/>
        <end position="1769"/>
    </location>
</feature>
<feature type="disulfide bond" evidence="6">
    <location>
        <begin position="1418"/>
        <end position="1427"/>
    </location>
</feature>
<feature type="domain" description="EGF-like" evidence="7">
    <location>
        <begin position="1319"/>
        <end position="1354"/>
    </location>
</feature>
<comment type="caution">
    <text evidence="6">Lacks conserved residue(s) required for the propagation of feature annotation.</text>
</comment>
<evidence type="ECO:0000259" key="8">
    <source>
        <dbReference type="PROSITE" id="PS51220"/>
    </source>
</evidence>
<dbReference type="SMART" id="SM00181">
    <property type="entry name" value="EGF"/>
    <property type="match status" value="15"/>
</dbReference>
<comment type="caution">
    <text evidence="9">The sequence shown here is derived from an EMBL/GenBank/DDBJ whole genome shotgun (WGS) entry which is preliminary data.</text>
</comment>
<evidence type="ECO:0000256" key="1">
    <source>
        <dbReference type="ARBA" id="ARBA00022536"/>
    </source>
</evidence>
<feature type="disulfide bond" evidence="6">
    <location>
        <begin position="1569"/>
        <end position="1578"/>
    </location>
</feature>
<feature type="disulfide bond" evidence="6">
    <location>
        <begin position="1797"/>
        <end position="1806"/>
    </location>
</feature>
<evidence type="ECO:0000259" key="7">
    <source>
        <dbReference type="PROSITE" id="PS50026"/>
    </source>
</evidence>
<dbReference type="InterPro" id="IPR001881">
    <property type="entry name" value="EGF-like_Ca-bd_dom"/>
</dbReference>
<evidence type="ECO:0000256" key="5">
    <source>
        <dbReference type="ARBA" id="ARBA00023180"/>
    </source>
</evidence>
<feature type="disulfide bond" evidence="6">
    <location>
        <begin position="1759"/>
        <end position="1768"/>
    </location>
</feature>
<feature type="domain" description="EGF-like" evidence="7">
    <location>
        <begin position="1619"/>
        <end position="1655"/>
    </location>
</feature>
<feature type="domain" description="EGF-like" evidence="7">
    <location>
        <begin position="1771"/>
        <end position="1807"/>
    </location>
</feature>
<dbReference type="PROSITE" id="PS00010">
    <property type="entry name" value="ASX_HYDROXYL"/>
    <property type="match status" value="12"/>
</dbReference>
<keyword evidence="1 6" id="KW-0245">EGF-like domain</keyword>
<dbReference type="SUPFAM" id="SSF57184">
    <property type="entry name" value="Growth factor receptor domain"/>
    <property type="match status" value="2"/>
</dbReference>
<feature type="domain" description="EGF-like" evidence="7">
    <location>
        <begin position="1543"/>
        <end position="1579"/>
    </location>
</feature>
<feature type="disulfide bond" evidence="6">
    <location>
        <begin position="1683"/>
        <end position="1692"/>
    </location>
</feature>
<feature type="domain" description="EGF-like" evidence="7">
    <location>
        <begin position="1205"/>
        <end position="1243"/>
    </location>
</feature>
<feature type="domain" description="EGF-like" evidence="7">
    <location>
        <begin position="1695"/>
        <end position="1731"/>
    </location>
</feature>
<dbReference type="InterPro" id="IPR013032">
    <property type="entry name" value="EGF-like_CS"/>
</dbReference>
<dbReference type="InterPro" id="IPR000742">
    <property type="entry name" value="EGF"/>
</dbReference>